<name>A0ABM5XCV6_9FLAO</name>
<evidence type="ECO:0000313" key="2">
    <source>
        <dbReference type="EMBL" id="AMD85127.1"/>
    </source>
</evidence>
<dbReference type="RefSeq" id="WP_066429230.1">
    <property type="nucleotide sequence ID" value="NZ_CP014227.1"/>
</dbReference>
<feature type="transmembrane region" description="Helical" evidence="1">
    <location>
        <begin position="6"/>
        <end position="26"/>
    </location>
</feature>
<accession>A0ABM5XCV6</accession>
<organism evidence="2 3">
    <name type="scientific">Capnocytophaga haemolytica</name>
    <dbReference type="NCBI Taxonomy" id="45243"/>
    <lineage>
        <taxon>Bacteria</taxon>
        <taxon>Pseudomonadati</taxon>
        <taxon>Bacteroidota</taxon>
        <taxon>Flavobacteriia</taxon>
        <taxon>Flavobacteriales</taxon>
        <taxon>Flavobacteriaceae</taxon>
        <taxon>Capnocytophaga</taxon>
    </lineage>
</organism>
<sequence length="78" mass="9118">MRQNLSNILVWSIVLGSAAFSVVFGIREHNQRKSAQLAYRQVKKSLLMLSEQYNKGVEKLSYLKVYEQTERRIVKTNE</sequence>
<protein>
    <submittedName>
        <fullName evidence="2">Uncharacterized protein</fullName>
    </submittedName>
</protein>
<proteinExistence type="predicted"/>
<keyword evidence="1" id="KW-1133">Transmembrane helix</keyword>
<evidence type="ECO:0000313" key="3">
    <source>
        <dbReference type="Proteomes" id="UP000065822"/>
    </source>
</evidence>
<keyword evidence="1" id="KW-0472">Membrane</keyword>
<gene>
    <name evidence="2" type="ORF">AXF12_06100</name>
</gene>
<dbReference type="Proteomes" id="UP000065822">
    <property type="component" value="Chromosome"/>
</dbReference>
<keyword evidence="1" id="KW-0812">Transmembrane</keyword>
<keyword evidence="3" id="KW-1185">Reference proteome</keyword>
<evidence type="ECO:0000256" key="1">
    <source>
        <dbReference type="SAM" id="Phobius"/>
    </source>
</evidence>
<dbReference type="EMBL" id="CP014227">
    <property type="protein sequence ID" value="AMD85127.1"/>
    <property type="molecule type" value="Genomic_DNA"/>
</dbReference>
<reference evidence="2 3" key="1">
    <citation type="submission" date="2016-02" db="EMBL/GenBank/DDBJ databases">
        <authorList>
            <person name="Holder M.E."/>
            <person name="Ajami N.J."/>
            <person name="Petrosino J.F."/>
        </authorList>
    </citation>
    <scope>NUCLEOTIDE SEQUENCE [LARGE SCALE GENOMIC DNA]</scope>
    <source>
        <strain evidence="2 3">CCUG 32990</strain>
    </source>
</reference>